<feature type="compositionally biased region" description="Basic residues" evidence="1">
    <location>
        <begin position="15"/>
        <end position="27"/>
    </location>
</feature>
<dbReference type="InterPro" id="IPR024752">
    <property type="entry name" value="Myb/SANT-like_dom"/>
</dbReference>
<proteinExistence type="predicted"/>
<evidence type="ECO:0000313" key="4">
    <source>
        <dbReference type="Proteomes" id="UP000053477"/>
    </source>
</evidence>
<dbReference type="PANTHER" id="PTHR46929:SF3">
    <property type="entry name" value="MYB_SANT-LIKE DOMAIN-CONTAINING PROTEIN"/>
    <property type="match status" value="1"/>
</dbReference>
<protein>
    <recommendedName>
        <fullName evidence="2">Myb/SANT-like domain-containing protein</fullName>
    </recommendedName>
</protein>
<dbReference type="STRING" id="27342.A0A0H2RZZ1"/>
<dbReference type="AlphaFoldDB" id="A0A0H2RZZ1"/>
<feature type="compositionally biased region" description="Polar residues" evidence="1">
    <location>
        <begin position="179"/>
        <end position="194"/>
    </location>
</feature>
<feature type="region of interest" description="Disordered" evidence="1">
    <location>
        <begin position="1"/>
        <end position="45"/>
    </location>
</feature>
<feature type="region of interest" description="Disordered" evidence="1">
    <location>
        <begin position="179"/>
        <end position="198"/>
    </location>
</feature>
<name>A0A0H2RZZ1_9AGAM</name>
<evidence type="ECO:0000313" key="3">
    <source>
        <dbReference type="EMBL" id="KLO17660.1"/>
    </source>
</evidence>
<sequence length="322" mass="35810">MADEDEDMKDSAPRSKPRKRNSRAQRSKKQETSMKKGQRAPRVVWSSKEDEVLVGELTRQRLLGKQSDNGWKGVVWSACSEKILTELETVKPPDACKGRWRTLKSNYLTVKELLHKSGSGWNDAKKVIEASSDAWADWIKSDSKVESWRDKRFPLYNEIGNLVDGAHATGEAAISISETQQMENPSQETQTSPSEGEDVGLLREENSTDVASSPGASSDERSAVLTTDKRTRGRPTGPMAVMDVADALRDVANSFKNSEDIESTPLRRIKAVRAVEEDNTLSPTTQQHFMGLISKTIGIADVYMAIKNEDTRAGFVHDSLQR</sequence>
<feature type="compositionally biased region" description="Basic and acidic residues" evidence="1">
    <location>
        <begin position="218"/>
        <end position="230"/>
    </location>
</feature>
<dbReference type="OrthoDB" id="3366674at2759"/>
<gene>
    <name evidence="3" type="ORF">SCHPADRAFT_867773</name>
</gene>
<evidence type="ECO:0000256" key="1">
    <source>
        <dbReference type="SAM" id="MobiDB-lite"/>
    </source>
</evidence>
<accession>A0A0H2RZZ1</accession>
<evidence type="ECO:0000259" key="2">
    <source>
        <dbReference type="Pfam" id="PF12776"/>
    </source>
</evidence>
<dbReference type="Pfam" id="PF12776">
    <property type="entry name" value="Myb_DNA-bind_3"/>
    <property type="match status" value="1"/>
</dbReference>
<feature type="domain" description="Myb/SANT-like" evidence="2">
    <location>
        <begin position="45"/>
        <end position="137"/>
    </location>
</feature>
<dbReference type="EMBL" id="KQ085902">
    <property type="protein sequence ID" value="KLO17660.1"/>
    <property type="molecule type" value="Genomic_DNA"/>
</dbReference>
<reference evidence="3 4" key="1">
    <citation type="submission" date="2015-04" db="EMBL/GenBank/DDBJ databases">
        <title>Complete genome sequence of Schizopora paradoxa KUC8140, a cosmopolitan wood degrader in East Asia.</title>
        <authorList>
            <consortium name="DOE Joint Genome Institute"/>
            <person name="Min B."/>
            <person name="Park H."/>
            <person name="Jang Y."/>
            <person name="Kim J.-J."/>
            <person name="Kim K.H."/>
            <person name="Pangilinan J."/>
            <person name="Lipzen A."/>
            <person name="Riley R."/>
            <person name="Grigoriev I.V."/>
            <person name="Spatafora J.W."/>
            <person name="Choi I.-G."/>
        </authorList>
    </citation>
    <scope>NUCLEOTIDE SEQUENCE [LARGE SCALE GENOMIC DNA]</scope>
    <source>
        <strain evidence="3 4">KUC8140</strain>
    </source>
</reference>
<dbReference type="InParanoid" id="A0A0H2RZZ1"/>
<keyword evidence="4" id="KW-1185">Reference proteome</keyword>
<feature type="region of interest" description="Disordered" evidence="1">
    <location>
        <begin position="206"/>
        <end position="238"/>
    </location>
</feature>
<dbReference type="Proteomes" id="UP000053477">
    <property type="component" value="Unassembled WGS sequence"/>
</dbReference>
<dbReference type="PANTHER" id="PTHR46929">
    <property type="entry name" value="EXPRESSED PROTEIN"/>
    <property type="match status" value="1"/>
</dbReference>
<organism evidence="3 4">
    <name type="scientific">Schizopora paradoxa</name>
    <dbReference type="NCBI Taxonomy" id="27342"/>
    <lineage>
        <taxon>Eukaryota</taxon>
        <taxon>Fungi</taxon>
        <taxon>Dikarya</taxon>
        <taxon>Basidiomycota</taxon>
        <taxon>Agaricomycotina</taxon>
        <taxon>Agaricomycetes</taxon>
        <taxon>Hymenochaetales</taxon>
        <taxon>Schizoporaceae</taxon>
        <taxon>Schizopora</taxon>
    </lineage>
</organism>